<keyword evidence="7" id="KW-1185">Reference proteome</keyword>
<evidence type="ECO:0000313" key="5">
    <source>
        <dbReference type="EMBL" id="KAG5955387.1"/>
    </source>
</evidence>
<sequence>MSSSGARSGERMVHQDFIARIRYSNALPPPPNPPKLLDIPNTGLASGQYTTPGFASRLAREQPLNIEADAELGMPLDLVGMPGVFDGDERSIQAPVQTPAVHPHDRPLLRPIAALGKPKVAEANVSFLRRTEYISSTTPKRLDASNPRALLPKARRPLRTAPDAAADSPLAIKRKIDRSFETAQQDLKDVKRVKHPTKKHLKVVEAIPMLPDLEAFPDSGAYVTIKFLTNPVSSASEYDTRLLSGLFRPIERTEAEEAAYEAALEAHEQDPENNPSPHNLMNYDFYLGQSSTVDRNFRRKFDIEDPDRDDTNLYTHQGETGPYFQFNRVRAYETADERELDHPTKYSDEIIVAYNDVDAYPRQKAMYYYPIMQKSTIRPQRTKNIARTIGINAEEEQMVDQLDITVEDPTEEMLDAMKKYKNHPLGWEQEPDEEDIPVGVTQEQDPGADGNADADAEVDGDADAEAEADADPDADADVNAGVEANGVSDKLSQADEHRSPSEEEDMEDEDDE</sequence>
<dbReference type="GO" id="GO:0006368">
    <property type="term" value="P:transcription elongation by RNA polymerase II"/>
    <property type="evidence" value="ECO:0007669"/>
    <property type="project" value="InterPro"/>
</dbReference>
<protein>
    <recommendedName>
        <fullName evidence="9">DNA-directed RNA polymerase II regulator</fullName>
    </recommendedName>
</protein>
<feature type="compositionally biased region" description="Acidic residues" evidence="4">
    <location>
        <begin position="452"/>
        <end position="476"/>
    </location>
</feature>
<comment type="caution">
    <text evidence="6">The sequence shown here is derived from an EMBL/GenBank/DDBJ whole genome shotgun (WGS) entry which is preliminary data.</text>
</comment>
<accession>A0A9P7MXQ8</accession>
<evidence type="ECO:0000256" key="4">
    <source>
        <dbReference type="SAM" id="MobiDB-lite"/>
    </source>
</evidence>
<dbReference type="EMBL" id="SRPR01000260">
    <property type="protein sequence ID" value="KAG5955387.1"/>
    <property type="molecule type" value="Genomic_DNA"/>
</dbReference>
<proteinExistence type="inferred from homology"/>
<evidence type="ECO:0000313" key="8">
    <source>
        <dbReference type="Proteomes" id="UP000784919"/>
    </source>
</evidence>
<feature type="compositionally biased region" description="Acidic residues" evidence="4">
    <location>
        <begin position="502"/>
        <end position="512"/>
    </location>
</feature>
<dbReference type="PANTHER" id="PTHR23188:SF12">
    <property type="entry name" value="RNA POLYMERASE II-ASSOCIATED FACTOR 1 HOMOLOG"/>
    <property type="match status" value="1"/>
</dbReference>
<dbReference type="AlphaFoldDB" id="A0A9P7MXQ8"/>
<evidence type="ECO:0000256" key="3">
    <source>
        <dbReference type="ARBA" id="ARBA00023242"/>
    </source>
</evidence>
<dbReference type="InterPro" id="IPR007133">
    <property type="entry name" value="RNA_pol_II-assoc_Paf1"/>
</dbReference>
<name>A0A9P7MXQ8_9HYPO</name>
<dbReference type="EMBL" id="SRPS01000020">
    <property type="protein sequence ID" value="KAG5975923.1"/>
    <property type="molecule type" value="Genomic_DNA"/>
</dbReference>
<keyword evidence="3" id="KW-0539">Nucleus</keyword>
<comment type="subcellular location">
    <subcellularLocation>
        <location evidence="1">Nucleus</location>
    </subcellularLocation>
</comment>
<evidence type="ECO:0000313" key="6">
    <source>
        <dbReference type="EMBL" id="KAG5975923.1"/>
    </source>
</evidence>
<feature type="region of interest" description="Disordered" evidence="4">
    <location>
        <begin position="438"/>
        <end position="512"/>
    </location>
</feature>
<evidence type="ECO:0000256" key="1">
    <source>
        <dbReference type="ARBA" id="ARBA00004123"/>
    </source>
</evidence>
<evidence type="ECO:0008006" key="9">
    <source>
        <dbReference type="Google" id="ProtNLM"/>
    </source>
</evidence>
<dbReference type="PANTHER" id="PTHR23188">
    <property type="entry name" value="RNA POLYMERASE II-ASSOCIATED FACTOR 1 HOMOLOG"/>
    <property type="match status" value="1"/>
</dbReference>
<organism evidence="6 8">
    <name type="scientific">Claviceps arundinis</name>
    <dbReference type="NCBI Taxonomy" id="1623583"/>
    <lineage>
        <taxon>Eukaryota</taxon>
        <taxon>Fungi</taxon>
        <taxon>Dikarya</taxon>
        <taxon>Ascomycota</taxon>
        <taxon>Pezizomycotina</taxon>
        <taxon>Sordariomycetes</taxon>
        <taxon>Hypocreomycetidae</taxon>
        <taxon>Hypocreales</taxon>
        <taxon>Clavicipitaceae</taxon>
        <taxon>Claviceps</taxon>
    </lineage>
</organism>
<dbReference type="GO" id="GO:0000993">
    <property type="term" value="F:RNA polymerase II complex binding"/>
    <property type="evidence" value="ECO:0007669"/>
    <property type="project" value="TreeGrafter"/>
</dbReference>
<dbReference type="Proteomes" id="UP000784919">
    <property type="component" value="Unassembled WGS sequence"/>
</dbReference>
<evidence type="ECO:0000313" key="7">
    <source>
        <dbReference type="Proteomes" id="UP000742024"/>
    </source>
</evidence>
<gene>
    <name evidence="6" type="ORF">E4U56_002962</name>
    <name evidence="5" type="ORF">E4U57_003503</name>
</gene>
<dbReference type="Pfam" id="PF03985">
    <property type="entry name" value="Paf1"/>
    <property type="match status" value="1"/>
</dbReference>
<dbReference type="GO" id="GO:0003682">
    <property type="term" value="F:chromatin binding"/>
    <property type="evidence" value="ECO:0007669"/>
    <property type="project" value="TreeGrafter"/>
</dbReference>
<evidence type="ECO:0000256" key="2">
    <source>
        <dbReference type="ARBA" id="ARBA00007560"/>
    </source>
</evidence>
<dbReference type="GO" id="GO:0016593">
    <property type="term" value="C:Cdc73/Paf1 complex"/>
    <property type="evidence" value="ECO:0007669"/>
    <property type="project" value="InterPro"/>
</dbReference>
<comment type="similarity">
    <text evidence="2">Belongs to the PAF1 family.</text>
</comment>
<dbReference type="OrthoDB" id="10260285at2759"/>
<dbReference type="Proteomes" id="UP000742024">
    <property type="component" value="Unassembled WGS sequence"/>
</dbReference>
<reference evidence="6 7" key="1">
    <citation type="journal article" date="2020" name="bioRxiv">
        <title>Whole genome comparisons of ergot fungi reveals the divergence and evolution of species within the genus Claviceps are the result of varying mechanisms driving genome evolution and host range expansion.</title>
        <authorList>
            <person name="Wyka S.A."/>
            <person name="Mondo S.J."/>
            <person name="Liu M."/>
            <person name="Dettman J."/>
            <person name="Nalam V."/>
            <person name="Broders K.D."/>
        </authorList>
    </citation>
    <scope>NUCLEOTIDE SEQUENCE</scope>
    <source>
        <strain evidence="6">CCC 1102</strain>
        <strain evidence="5 7">LM583</strain>
    </source>
</reference>
<feature type="compositionally biased region" description="Basic and acidic residues" evidence="4">
    <location>
        <begin position="492"/>
        <end position="501"/>
    </location>
</feature>
<dbReference type="CDD" id="cd15841">
    <property type="entry name" value="SNARE_Qc"/>
    <property type="match status" value="1"/>
</dbReference>